<protein>
    <submittedName>
        <fullName evidence="1">Uncharacterized protein</fullName>
    </submittedName>
</protein>
<reference evidence="1" key="1">
    <citation type="submission" date="2018-05" db="EMBL/GenBank/DDBJ databases">
        <authorList>
            <person name="Lanie J.A."/>
            <person name="Ng W.-L."/>
            <person name="Kazmierczak K.M."/>
            <person name="Andrzejewski T.M."/>
            <person name="Davidsen T.M."/>
            <person name="Wayne K.J."/>
            <person name="Tettelin H."/>
            <person name="Glass J.I."/>
            <person name="Rusch D."/>
            <person name="Podicherti R."/>
            <person name="Tsui H.-C.T."/>
            <person name="Winkler M.E."/>
        </authorList>
    </citation>
    <scope>NUCLEOTIDE SEQUENCE</scope>
</reference>
<organism evidence="1">
    <name type="scientific">marine metagenome</name>
    <dbReference type="NCBI Taxonomy" id="408172"/>
    <lineage>
        <taxon>unclassified sequences</taxon>
        <taxon>metagenomes</taxon>
        <taxon>ecological metagenomes</taxon>
    </lineage>
</organism>
<sequence>MKQFFLLLVLSLLFLFPTAGLSLSVSSGHMLDRFELIPDEKTPFLTFKGFFDPGQFPHIQISPRNSKTETSVLLPNTLINSILLPEREVTSFSEEGILEKMLLEEKITKKENGKIEFQVTLTISSTEEHILVLDTEKSDSRHLTFALQKPVKKETTNAQEQQKVESIIIDLAPPVISPREEMLLHPVTALMSYRRVDQLNLTILNASPHPDSAQRLAVLLDRQQKRTIEKRIGMKLKIVNISSVREQTILPKTKIYFHANLMREALILAQILPGEQVIEPMPESRISKLATDVEIYVGKNFE</sequence>
<evidence type="ECO:0000313" key="1">
    <source>
        <dbReference type="EMBL" id="SUZ95662.1"/>
    </source>
</evidence>
<gene>
    <name evidence="1" type="ORF">METZ01_LOCUS48516</name>
</gene>
<accession>A0A381RUW9</accession>
<dbReference type="AlphaFoldDB" id="A0A381RUW9"/>
<name>A0A381RUW9_9ZZZZ</name>
<proteinExistence type="predicted"/>
<dbReference type="EMBL" id="UINC01002344">
    <property type="protein sequence ID" value="SUZ95662.1"/>
    <property type="molecule type" value="Genomic_DNA"/>
</dbReference>